<dbReference type="PANTHER" id="PTHR30363:SF44">
    <property type="entry name" value="AGA OPERON TRANSCRIPTIONAL REPRESSOR-RELATED"/>
    <property type="match status" value="1"/>
</dbReference>
<dbReference type="InterPro" id="IPR001034">
    <property type="entry name" value="DeoR_HTH"/>
</dbReference>
<dbReference type="PROSITE" id="PS00894">
    <property type="entry name" value="HTH_DEOR_1"/>
    <property type="match status" value="1"/>
</dbReference>
<gene>
    <name evidence="5" type="ORF">FTX54_004345</name>
</gene>
<dbReference type="SMART" id="SM00420">
    <property type="entry name" value="HTH_DEOR"/>
    <property type="match status" value="1"/>
</dbReference>
<evidence type="ECO:0000256" key="2">
    <source>
        <dbReference type="ARBA" id="ARBA00023125"/>
    </source>
</evidence>
<dbReference type="Pfam" id="PF08220">
    <property type="entry name" value="HTH_DeoR"/>
    <property type="match status" value="1"/>
</dbReference>
<dbReference type="InterPro" id="IPR014036">
    <property type="entry name" value="DeoR-like_C"/>
</dbReference>
<name>A0A5C7F612_9BACI</name>
<feature type="domain" description="HTH deoR-type" evidence="4">
    <location>
        <begin position="8"/>
        <end position="63"/>
    </location>
</feature>
<evidence type="ECO:0000313" key="5">
    <source>
        <dbReference type="EMBL" id="WWD80795.1"/>
    </source>
</evidence>
<dbReference type="PRINTS" id="PR00037">
    <property type="entry name" value="HTHLACR"/>
</dbReference>
<keyword evidence="3" id="KW-0804">Transcription</keyword>
<dbReference type="SMART" id="SM01134">
    <property type="entry name" value="DeoRC"/>
    <property type="match status" value="1"/>
</dbReference>
<dbReference type="OrthoDB" id="9797223at2"/>
<dbReference type="GO" id="GO:0003700">
    <property type="term" value="F:DNA-binding transcription factor activity"/>
    <property type="evidence" value="ECO:0007669"/>
    <property type="project" value="InterPro"/>
</dbReference>
<dbReference type="Pfam" id="PF00455">
    <property type="entry name" value="DeoRC"/>
    <property type="match status" value="1"/>
</dbReference>
<dbReference type="AlphaFoldDB" id="A0A5C7F612"/>
<dbReference type="Gene3D" id="1.10.10.10">
    <property type="entry name" value="Winged helix-like DNA-binding domain superfamily/Winged helix DNA-binding domain"/>
    <property type="match status" value="1"/>
</dbReference>
<evidence type="ECO:0000259" key="4">
    <source>
        <dbReference type="PROSITE" id="PS51000"/>
    </source>
</evidence>
<dbReference type="EMBL" id="CP144914">
    <property type="protein sequence ID" value="WWD80795.1"/>
    <property type="molecule type" value="Genomic_DNA"/>
</dbReference>
<dbReference type="GO" id="GO:0003677">
    <property type="term" value="F:DNA binding"/>
    <property type="evidence" value="ECO:0007669"/>
    <property type="project" value="UniProtKB-KW"/>
</dbReference>
<keyword evidence="2 5" id="KW-0238">DNA-binding</keyword>
<proteinExistence type="predicted"/>
<dbReference type="PROSITE" id="PS51000">
    <property type="entry name" value="HTH_DEOR_2"/>
    <property type="match status" value="1"/>
</dbReference>
<dbReference type="InterPro" id="IPR036388">
    <property type="entry name" value="WH-like_DNA-bd_sf"/>
</dbReference>
<evidence type="ECO:0000256" key="1">
    <source>
        <dbReference type="ARBA" id="ARBA00023015"/>
    </source>
</evidence>
<dbReference type="Proteomes" id="UP000321816">
    <property type="component" value="Chromosome"/>
</dbReference>
<dbReference type="PANTHER" id="PTHR30363">
    <property type="entry name" value="HTH-TYPE TRANSCRIPTIONAL REGULATOR SRLR-RELATED"/>
    <property type="match status" value="1"/>
</dbReference>
<dbReference type="Gene3D" id="3.40.50.1360">
    <property type="match status" value="1"/>
</dbReference>
<dbReference type="RefSeq" id="WP_147803281.1">
    <property type="nucleotide sequence ID" value="NZ_CP144914.1"/>
</dbReference>
<dbReference type="InterPro" id="IPR036390">
    <property type="entry name" value="WH_DNA-bd_sf"/>
</dbReference>
<dbReference type="InterPro" id="IPR037171">
    <property type="entry name" value="NagB/RpiA_transferase-like"/>
</dbReference>
<keyword evidence="6" id="KW-1185">Reference proteome</keyword>
<keyword evidence="1" id="KW-0805">Transcription regulation</keyword>
<protein>
    <submittedName>
        <fullName evidence="5">DeoR/GlpR family DNA-binding transcription regulator</fullName>
    </submittedName>
</protein>
<dbReference type="InterPro" id="IPR018356">
    <property type="entry name" value="Tscrpt_reg_HTH_DeoR_CS"/>
</dbReference>
<dbReference type="SUPFAM" id="SSF100950">
    <property type="entry name" value="NagB/RpiA/CoA transferase-like"/>
    <property type="match status" value="1"/>
</dbReference>
<organism evidence="5 6">
    <name type="scientific">Alkalicoccus halolimnae</name>
    <dbReference type="NCBI Taxonomy" id="1667239"/>
    <lineage>
        <taxon>Bacteria</taxon>
        <taxon>Bacillati</taxon>
        <taxon>Bacillota</taxon>
        <taxon>Bacilli</taxon>
        <taxon>Bacillales</taxon>
        <taxon>Bacillaceae</taxon>
        <taxon>Alkalicoccus</taxon>
    </lineage>
</organism>
<dbReference type="InterPro" id="IPR050313">
    <property type="entry name" value="Carb_Metab_HTH_regulators"/>
</dbReference>
<sequence>MLSVESKVDKRHQKILDQLKQMGKVKVHQLSRDLTVTEETIRRDLEFLEKQKLLIRTRGGAIQSSSEGFEIPSLEREKKHLKEKKNIADVALKEIKEGEIIAIDASTTTLQMARKIPNIPLTVITNSIHVSIELSRKEHVTVILTGGYLRTESMSLVGVTSDKIINDYHINTFFISCTGIDVSWGVSDSHELQARTKQRIAELADRIVVLADHTKFDQRSLIRWLPIDSVDTIITSSSLDAAAKRRYEEKNFHLVLA</sequence>
<dbReference type="KEGG" id="ahal:FTX54_004345"/>
<reference evidence="5 6" key="1">
    <citation type="submission" date="2024-01" db="EMBL/GenBank/DDBJ databases">
        <title>Complete Genome Sequence of Alkalicoccus halolimnae BZ-SZ-XJ29T, a Moderately Halophilic Bacterium Isolated from a Salt Lake.</title>
        <authorList>
            <person name="Zhao B."/>
        </authorList>
    </citation>
    <scope>NUCLEOTIDE SEQUENCE [LARGE SCALE GENOMIC DNA]</scope>
    <source>
        <strain evidence="5 6">BZ-SZ-XJ29</strain>
    </source>
</reference>
<evidence type="ECO:0000313" key="6">
    <source>
        <dbReference type="Proteomes" id="UP000321816"/>
    </source>
</evidence>
<evidence type="ECO:0000256" key="3">
    <source>
        <dbReference type="ARBA" id="ARBA00023163"/>
    </source>
</evidence>
<dbReference type="SUPFAM" id="SSF46785">
    <property type="entry name" value="Winged helix' DNA-binding domain"/>
    <property type="match status" value="1"/>
</dbReference>
<accession>A0A5C7F612</accession>